<evidence type="ECO:0000313" key="1">
    <source>
        <dbReference type="EMBL" id="UWZ33894.1"/>
    </source>
</evidence>
<sequence length="102" mass="11156">MAFIVLLIVLAAVAAVSSIGAWCGRCRRRDLVESVSEETPPDARWAVLAAVSDADPDGERVEAVLTTWLLAGYLSAEDYRRDMADLALHDDLRHPLIAPPDR</sequence>
<dbReference type="Proteomes" id="UP001058271">
    <property type="component" value="Chromosome"/>
</dbReference>
<accession>A0ABY5YVY6</accession>
<dbReference type="EMBL" id="CP073721">
    <property type="protein sequence ID" value="UWZ33894.1"/>
    <property type="molecule type" value="Genomic_DNA"/>
</dbReference>
<evidence type="ECO:0000313" key="2">
    <source>
        <dbReference type="Proteomes" id="UP001058271"/>
    </source>
</evidence>
<proteinExistence type="predicted"/>
<organism evidence="1 2">
    <name type="scientific">Dactylosporangium roseum</name>
    <dbReference type="NCBI Taxonomy" id="47989"/>
    <lineage>
        <taxon>Bacteria</taxon>
        <taxon>Bacillati</taxon>
        <taxon>Actinomycetota</taxon>
        <taxon>Actinomycetes</taxon>
        <taxon>Micromonosporales</taxon>
        <taxon>Micromonosporaceae</taxon>
        <taxon>Dactylosporangium</taxon>
    </lineage>
</organism>
<name>A0ABY5YVY6_9ACTN</name>
<dbReference type="RefSeq" id="WP_260723175.1">
    <property type="nucleotide sequence ID" value="NZ_BAAABS010000009.1"/>
</dbReference>
<protein>
    <submittedName>
        <fullName evidence="1">Uncharacterized protein</fullName>
    </submittedName>
</protein>
<keyword evidence="2" id="KW-1185">Reference proteome</keyword>
<reference evidence="1" key="1">
    <citation type="submission" date="2021-04" db="EMBL/GenBank/DDBJ databases">
        <title>Biosynthetic gene clusters of Dactylosporangioum roseum.</title>
        <authorList>
            <person name="Hartkoorn R.C."/>
            <person name="Beaudoing E."/>
            <person name="Hot D."/>
            <person name="Moureu S."/>
        </authorList>
    </citation>
    <scope>NUCLEOTIDE SEQUENCE</scope>
    <source>
        <strain evidence="1">NRRL B-16295</strain>
    </source>
</reference>
<gene>
    <name evidence="1" type="ORF">Drose_21755</name>
</gene>